<dbReference type="InterPro" id="IPR050697">
    <property type="entry name" value="Adenylyl/Guanylyl_Cyclase_3/4"/>
</dbReference>
<dbReference type="STRING" id="1470563.SAMN05444000_1416"/>
<keyword evidence="4" id="KW-1185">Reference proteome</keyword>
<dbReference type="PANTHER" id="PTHR43081:SF1">
    <property type="entry name" value="ADENYLATE CYCLASE, TERMINAL-DIFFERENTIATION SPECIFIC"/>
    <property type="match status" value="1"/>
</dbReference>
<organism evidence="3 4">
    <name type="scientific">Shimia gijangensis</name>
    <dbReference type="NCBI Taxonomy" id="1470563"/>
    <lineage>
        <taxon>Bacteria</taxon>
        <taxon>Pseudomonadati</taxon>
        <taxon>Pseudomonadota</taxon>
        <taxon>Alphaproteobacteria</taxon>
        <taxon>Rhodobacterales</taxon>
        <taxon>Roseobacteraceae</taxon>
    </lineage>
</organism>
<dbReference type="SMART" id="SM00044">
    <property type="entry name" value="CYCc"/>
    <property type="match status" value="1"/>
</dbReference>
<dbReference type="CDD" id="cd07302">
    <property type="entry name" value="CHD"/>
    <property type="match status" value="1"/>
</dbReference>
<dbReference type="PANTHER" id="PTHR43081">
    <property type="entry name" value="ADENYLATE CYCLASE, TERMINAL-DIFFERENTIATION SPECIFIC-RELATED"/>
    <property type="match status" value="1"/>
</dbReference>
<dbReference type="SMART" id="SM01080">
    <property type="entry name" value="CHASE2"/>
    <property type="match status" value="1"/>
</dbReference>
<dbReference type="GO" id="GO:0004016">
    <property type="term" value="F:adenylate cyclase activity"/>
    <property type="evidence" value="ECO:0007669"/>
    <property type="project" value="UniProtKB-ARBA"/>
</dbReference>
<dbReference type="InterPro" id="IPR029787">
    <property type="entry name" value="Nucleotide_cyclase"/>
</dbReference>
<dbReference type="AlphaFoldDB" id="A0A1M6TK72"/>
<dbReference type="Pfam" id="PF05226">
    <property type="entry name" value="CHASE2"/>
    <property type="match status" value="1"/>
</dbReference>
<evidence type="ECO:0000313" key="3">
    <source>
        <dbReference type="EMBL" id="SHK57306.1"/>
    </source>
</evidence>
<keyword evidence="1" id="KW-1133">Transmembrane helix</keyword>
<dbReference type="Gene3D" id="3.30.70.1230">
    <property type="entry name" value="Nucleotide cyclase"/>
    <property type="match status" value="1"/>
</dbReference>
<gene>
    <name evidence="3" type="ORF">SAMN05444000_1416</name>
</gene>
<dbReference type="InterPro" id="IPR001054">
    <property type="entry name" value="A/G_cyclase"/>
</dbReference>
<dbReference type="GO" id="GO:0035556">
    <property type="term" value="P:intracellular signal transduction"/>
    <property type="evidence" value="ECO:0007669"/>
    <property type="project" value="InterPro"/>
</dbReference>
<keyword evidence="1" id="KW-0812">Transmembrane</keyword>
<dbReference type="EMBL" id="FQZQ01000041">
    <property type="protein sequence ID" value="SHK57306.1"/>
    <property type="molecule type" value="Genomic_DNA"/>
</dbReference>
<feature type="transmembrane region" description="Helical" evidence="1">
    <location>
        <begin position="360"/>
        <end position="377"/>
    </location>
</feature>
<feature type="domain" description="Guanylate cyclase" evidence="2">
    <location>
        <begin position="476"/>
        <end position="608"/>
    </location>
</feature>
<reference evidence="4" key="1">
    <citation type="submission" date="2016-11" db="EMBL/GenBank/DDBJ databases">
        <authorList>
            <person name="Varghese N."/>
            <person name="Submissions S."/>
        </authorList>
    </citation>
    <scope>NUCLEOTIDE SEQUENCE [LARGE SCALE GENOMIC DNA]</scope>
    <source>
        <strain evidence="4">DSM 100564</strain>
    </source>
</reference>
<dbReference type="PROSITE" id="PS50125">
    <property type="entry name" value="GUANYLATE_CYCLASE_2"/>
    <property type="match status" value="1"/>
</dbReference>
<feature type="transmembrane region" description="Helical" evidence="1">
    <location>
        <begin position="416"/>
        <end position="436"/>
    </location>
</feature>
<feature type="transmembrane region" description="Helical" evidence="1">
    <location>
        <begin position="384"/>
        <end position="404"/>
    </location>
</feature>
<protein>
    <submittedName>
        <fullName evidence="3">Adenylate cyclase</fullName>
    </submittedName>
</protein>
<dbReference type="GO" id="GO:0009190">
    <property type="term" value="P:cyclic nucleotide biosynthetic process"/>
    <property type="evidence" value="ECO:0007669"/>
    <property type="project" value="InterPro"/>
</dbReference>
<dbReference type="PROSITE" id="PS51257">
    <property type="entry name" value="PROKAR_LIPOPROTEIN"/>
    <property type="match status" value="1"/>
</dbReference>
<accession>A0A1M6TK72</accession>
<name>A0A1M6TK72_9RHOB</name>
<dbReference type="Proteomes" id="UP000183982">
    <property type="component" value="Unassembled WGS sequence"/>
</dbReference>
<evidence type="ECO:0000259" key="2">
    <source>
        <dbReference type="PROSITE" id="PS50125"/>
    </source>
</evidence>
<dbReference type="SUPFAM" id="SSF55073">
    <property type="entry name" value="Nucleotide cyclase"/>
    <property type="match status" value="1"/>
</dbReference>
<dbReference type="OrthoDB" id="9789782at2"/>
<feature type="transmembrane region" description="Helical" evidence="1">
    <location>
        <begin position="12"/>
        <end position="31"/>
    </location>
</feature>
<evidence type="ECO:0000313" key="4">
    <source>
        <dbReference type="Proteomes" id="UP000183982"/>
    </source>
</evidence>
<proteinExistence type="predicted"/>
<keyword evidence="1" id="KW-0472">Membrane</keyword>
<evidence type="ECO:0000256" key="1">
    <source>
        <dbReference type="SAM" id="Phobius"/>
    </source>
</evidence>
<sequence>MLKSPGKNRRRWIFRLLGGILIVCGCFVRVADPYPVEAARLIYFDYLQRLSPRPFDPDLPVRVVDIDEASLSEIGQWPWPRTVTAQLVERLVGYGAASISFDMLFAEPDRYSPARLSEDPVFSKLLRDGVDVSELDNDERFAQSIAQRPVALGVAARIGDVESNIRPRAGIIEIGENPGLKIPQALHWTPLAAPLDQVAVGIGGVNVSPMGELAVVRTVPLLWRGPTGVLPSLSIEALRLALGEQNIFVEGAQEESGVILSISLGPFTVPTTETGHLWLRYRHDDPALYLSATEVLRDPDDEWLRSQIEGRIILVGTSAAGLLDIRETPLGKSVPGVSIHAQVIEQVIQGKMLQRSDNTAALELIAYVALGMVVTSLMSISGSVISFLVGGLAASFVLGLSWFAFQTGLILFDATFPMIGGIVNFGILAGYLFIAAESDKRVIKRSFAHYVAPEILDQMEESGQEFQLGGETQDITVMFADIRGFTSLSETMPALDMVALLNELFTSLGEEILAEQGTIDKFIGDSVMAFWNAPMQMEEHPKLSAKAALRMRSALALFNDTRKDSSLPPIEFAIGCATGRACVGNIGSQNRFNYTVIGDVVNVAARIEAMCRHVSYDILVSQSVAASSESELALLEAGTVQLKGKSSAETIFLVVGNEEVGQSPAFLELKQSHSELLELLQNRAPNRDVDLAVKICQRRAIGIDPGLMAFYDRVLARSEDFSQMAA</sequence>
<dbReference type="Pfam" id="PF00211">
    <property type="entry name" value="Guanylate_cyc"/>
    <property type="match status" value="1"/>
</dbReference>
<dbReference type="InterPro" id="IPR007890">
    <property type="entry name" value="CHASE2"/>
</dbReference>